<dbReference type="GO" id="GO:0051256">
    <property type="term" value="P:mitotic spindle midzone assembly"/>
    <property type="evidence" value="ECO:0007669"/>
    <property type="project" value="TreeGrafter"/>
</dbReference>
<dbReference type="GO" id="GO:0008017">
    <property type="term" value="F:microtubule binding"/>
    <property type="evidence" value="ECO:0007669"/>
    <property type="project" value="InterPro"/>
</dbReference>
<evidence type="ECO:0000313" key="3">
    <source>
        <dbReference type="Proteomes" id="UP000059188"/>
    </source>
</evidence>
<feature type="region of interest" description="Disordered" evidence="1">
    <location>
        <begin position="618"/>
        <end position="764"/>
    </location>
</feature>
<feature type="region of interest" description="Disordered" evidence="1">
    <location>
        <begin position="208"/>
        <end position="255"/>
    </location>
</feature>
<feature type="compositionally biased region" description="Polar residues" evidence="1">
    <location>
        <begin position="677"/>
        <end position="698"/>
    </location>
</feature>
<evidence type="ECO:0000313" key="2">
    <source>
        <dbReference type="EMBL" id="CEL53687.1"/>
    </source>
</evidence>
<feature type="compositionally biased region" description="Low complexity" evidence="1">
    <location>
        <begin position="699"/>
        <end position="712"/>
    </location>
</feature>
<name>A0A0B7FBU8_THACB</name>
<proteinExistence type="predicted"/>
<feature type="compositionally biased region" description="Basic and acidic residues" evidence="1">
    <location>
        <begin position="653"/>
        <end position="664"/>
    </location>
</feature>
<protein>
    <submittedName>
        <fullName evidence="2">Anaphase spindle elongation protein 1</fullName>
    </submittedName>
</protein>
<feature type="compositionally biased region" description="Polar residues" evidence="1">
    <location>
        <begin position="163"/>
        <end position="185"/>
    </location>
</feature>
<accession>A0A0B7FBU8</accession>
<evidence type="ECO:0000256" key="1">
    <source>
        <dbReference type="SAM" id="MobiDB-lite"/>
    </source>
</evidence>
<dbReference type="AlphaFoldDB" id="A0A0B7FBU8"/>
<dbReference type="Gene3D" id="1.20.58.1520">
    <property type="match status" value="1"/>
</dbReference>
<reference evidence="2 3" key="1">
    <citation type="submission" date="2014-11" db="EMBL/GenBank/DDBJ databases">
        <authorList>
            <person name="Wibberg Daniel"/>
        </authorList>
    </citation>
    <scope>NUCLEOTIDE SEQUENCE [LARGE SCALE GENOMIC DNA]</scope>
    <source>
        <strain evidence="2">Rhizoctonia solani AG1-IB 7/3/14</strain>
    </source>
</reference>
<dbReference type="STRING" id="1108050.A0A0B7FBU8"/>
<dbReference type="Pfam" id="PF03999">
    <property type="entry name" value="MAP65_ASE1"/>
    <property type="match status" value="1"/>
</dbReference>
<feature type="compositionally biased region" description="Basic and acidic residues" evidence="1">
    <location>
        <begin position="737"/>
        <end position="749"/>
    </location>
</feature>
<dbReference type="EMBL" id="LN679112">
    <property type="protein sequence ID" value="CEL53687.1"/>
    <property type="molecule type" value="Genomic_DNA"/>
</dbReference>
<keyword evidence="3" id="KW-1185">Reference proteome</keyword>
<organism evidence="2 3">
    <name type="scientific">Thanatephorus cucumeris (strain AG1-IB / isolate 7/3/14)</name>
    <name type="common">Lettuce bottom rot fungus</name>
    <name type="synonym">Rhizoctonia solani</name>
    <dbReference type="NCBI Taxonomy" id="1108050"/>
    <lineage>
        <taxon>Eukaryota</taxon>
        <taxon>Fungi</taxon>
        <taxon>Dikarya</taxon>
        <taxon>Basidiomycota</taxon>
        <taxon>Agaricomycotina</taxon>
        <taxon>Agaricomycetes</taxon>
        <taxon>Cantharellales</taxon>
        <taxon>Ceratobasidiaceae</taxon>
        <taxon>Rhizoctonia</taxon>
        <taxon>Rhizoctonia solani AG-1</taxon>
    </lineage>
</organism>
<dbReference type="OrthoDB" id="642895at2759"/>
<dbReference type="GO" id="GO:1990023">
    <property type="term" value="C:mitotic spindle midzone"/>
    <property type="evidence" value="ECO:0007669"/>
    <property type="project" value="TreeGrafter"/>
</dbReference>
<feature type="compositionally biased region" description="Low complexity" evidence="1">
    <location>
        <begin position="628"/>
        <end position="652"/>
    </location>
</feature>
<dbReference type="Proteomes" id="UP000059188">
    <property type="component" value="Unassembled WGS sequence"/>
</dbReference>
<feature type="compositionally biased region" description="Pro residues" evidence="1">
    <location>
        <begin position="234"/>
        <end position="249"/>
    </location>
</feature>
<dbReference type="PANTHER" id="PTHR19321:SF41">
    <property type="entry name" value="FASCETTO-RELATED"/>
    <property type="match status" value="1"/>
</dbReference>
<dbReference type="GO" id="GO:0005737">
    <property type="term" value="C:cytoplasm"/>
    <property type="evidence" value="ECO:0007669"/>
    <property type="project" value="TreeGrafter"/>
</dbReference>
<dbReference type="InterPro" id="IPR007145">
    <property type="entry name" value="MAP65_Ase1_PRC1"/>
</dbReference>
<feature type="region of interest" description="Disordered" evidence="1">
    <location>
        <begin position="154"/>
        <end position="185"/>
    </location>
</feature>
<gene>
    <name evidence="2" type="ORF">RSOLAG1IB_06542</name>
</gene>
<dbReference type="PANTHER" id="PTHR19321">
    <property type="entry name" value="PROTEIN REGULATOR OF CYTOKINESIS 1 PRC1-RELATED"/>
    <property type="match status" value="1"/>
</dbReference>
<sequence length="802" mass="88422">MSLTAETLLASLHEHLAFHTALLPQLHAQLGLPPTALATELQELRTVLADAVEERVERRKRDVAMWAEKCDDLERKCKDYSVALGGPSIAGTIKGVKPVAEIRKEQNYPKRYELLEKNLALVVRVHSTKLEQLQALHARIRALVGAVGEDFFPPDILEPPGQMPQQNKNDTQATTSNHVSKATARSTRSSILAINGLISTARQSDIAHSSLGHIPPSNGITVPHNHHSVSPAPSAHPPPYDSTPPPPLPSSDYVPPADVSPAYFARLDRELQRAKLALTERRTELARTLLHASWMMLEMGMELPSEEDGWDDETRDDVTEGDRAFVKFLRGLVDAEAEMEAAGECSGDAEDGMKAAMRAVERLDPKPEVVAWASELVKALEGEQSHREQRIQDLYNQLAPLWTRLEVPEEEVEAFIERNQGCSEKSVLAYEAELKRTKALKSEQMVAFIAHVRSELTQLWDALMMSPEERGEFACFWDGTALILVSRFPHSHRPPDEPSEDLLTRHEDEAARLRGELASKHAILAKAQKWEAIVGEQRALAAAASDQTRLTGRGVRGDPGRLLREEKMRKRVEREKPKLEVELVKELTQWEEERGRPFTMEGVRLLDTINEVREAEAALKEQKKRGRAPTPQNQAPPAAPAAKAPTTRTAPKSSHEPPAKKQRLESVGVKATPLGVSKNTARSVSTNRLPGNGRSVSATVPKSPTKTSGTSTEFAVMGMGRSVGSRSRPQPQPQHQQPDENTRKADESIVRTPVAKAVTGRRQSFRPRPSLDAWVAGAGAGGRLPGMLFQAAGVVVKEEDES</sequence>